<organism evidence="3 4">
    <name type="scientific">Jatrophihabitans lederbergiae</name>
    <dbReference type="NCBI Taxonomy" id="3075547"/>
    <lineage>
        <taxon>Bacteria</taxon>
        <taxon>Bacillati</taxon>
        <taxon>Actinomycetota</taxon>
        <taxon>Actinomycetes</taxon>
        <taxon>Jatrophihabitantales</taxon>
        <taxon>Jatrophihabitantaceae</taxon>
        <taxon>Jatrophihabitans</taxon>
    </lineage>
</organism>
<keyword evidence="3" id="KW-0378">Hydrolase</keyword>
<dbReference type="Gene3D" id="2.60.120.200">
    <property type="match status" value="1"/>
</dbReference>
<feature type="domain" description="GH16" evidence="2">
    <location>
        <begin position="37"/>
        <end position="293"/>
    </location>
</feature>
<evidence type="ECO:0000313" key="4">
    <source>
        <dbReference type="Proteomes" id="UP001183176"/>
    </source>
</evidence>
<proteinExistence type="inferred from homology"/>
<sequence length="293" mass="32158">MTAQPTGPGMGRRRWLVAAVVVLLMVAGAGALISQRHRSGWQLSWSDDFNGSSLDRSKWSAENESTFGNGNLELACLMDRPQNIVVAGGQLSLRAVREPAPVKCGADDTRFPQGRSYTSAMISTRGKASWHQGRFEIRAKLPLAAGSSKGLWPAFWMRPVSGPADGELDVMEAIGSADPQDPEAGSVHQTLWYDEKKTYPKQSHVAPVAGGPASGFHTYAVEWRAGQLRWFVDNQLTFHRDRSTAPWIDKAFAGDFFIRLNLAVGGTFPGEPGPATRFPADMAIDWVKVYQWR</sequence>
<comment type="caution">
    <text evidence="3">The sequence shown here is derived from an EMBL/GenBank/DDBJ whole genome shotgun (WGS) entry which is preliminary data.</text>
</comment>
<dbReference type="Pfam" id="PF00722">
    <property type="entry name" value="Glyco_hydro_16"/>
    <property type="match status" value="1"/>
</dbReference>
<comment type="similarity">
    <text evidence="1">Belongs to the glycosyl hydrolase 16 family.</text>
</comment>
<dbReference type="InterPro" id="IPR000757">
    <property type="entry name" value="Beta-glucanase-like"/>
</dbReference>
<reference evidence="4" key="1">
    <citation type="submission" date="2023-07" db="EMBL/GenBank/DDBJ databases">
        <title>30 novel species of actinomycetes from the DSMZ collection.</title>
        <authorList>
            <person name="Nouioui I."/>
        </authorList>
    </citation>
    <scope>NUCLEOTIDE SEQUENCE [LARGE SCALE GENOMIC DNA]</scope>
    <source>
        <strain evidence="4">DSM 44399</strain>
    </source>
</reference>
<evidence type="ECO:0000259" key="2">
    <source>
        <dbReference type="PROSITE" id="PS51762"/>
    </source>
</evidence>
<evidence type="ECO:0000313" key="3">
    <source>
        <dbReference type="EMBL" id="MDT0261854.1"/>
    </source>
</evidence>
<dbReference type="PANTHER" id="PTHR10963">
    <property type="entry name" value="GLYCOSYL HYDROLASE-RELATED"/>
    <property type="match status" value="1"/>
</dbReference>
<protein>
    <submittedName>
        <fullName evidence="3">Glycoside hydrolase family 16 protein</fullName>
    </submittedName>
</protein>
<dbReference type="InterPro" id="IPR013320">
    <property type="entry name" value="ConA-like_dom_sf"/>
</dbReference>
<gene>
    <name evidence="3" type="ORF">RM423_10640</name>
</gene>
<keyword evidence="4" id="KW-1185">Reference proteome</keyword>
<dbReference type="CDD" id="cd08023">
    <property type="entry name" value="GH16_laminarinase_like"/>
    <property type="match status" value="1"/>
</dbReference>
<accession>A0ABU2JA36</accession>
<dbReference type="EMBL" id="JAVREH010000011">
    <property type="protein sequence ID" value="MDT0261854.1"/>
    <property type="molecule type" value="Genomic_DNA"/>
</dbReference>
<dbReference type="GO" id="GO:0016787">
    <property type="term" value="F:hydrolase activity"/>
    <property type="evidence" value="ECO:0007669"/>
    <property type="project" value="UniProtKB-KW"/>
</dbReference>
<dbReference type="SUPFAM" id="SSF49899">
    <property type="entry name" value="Concanavalin A-like lectins/glucanases"/>
    <property type="match status" value="1"/>
</dbReference>
<dbReference type="PROSITE" id="PS51762">
    <property type="entry name" value="GH16_2"/>
    <property type="match status" value="1"/>
</dbReference>
<dbReference type="PANTHER" id="PTHR10963:SF55">
    <property type="entry name" value="GLYCOSIDE HYDROLASE FAMILY 16 PROTEIN"/>
    <property type="match status" value="1"/>
</dbReference>
<dbReference type="Proteomes" id="UP001183176">
    <property type="component" value="Unassembled WGS sequence"/>
</dbReference>
<dbReference type="RefSeq" id="WP_311423007.1">
    <property type="nucleotide sequence ID" value="NZ_JAVREH010000011.1"/>
</dbReference>
<evidence type="ECO:0000256" key="1">
    <source>
        <dbReference type="ARBA" id="ARBA00006865"/>
    </source>
</evidence>
<name>A0ABU2JA36_9ACTN</name>
<dbReference type="InterPro" id="IPR050546">
    <property type="entry name" value="Glycosyl_Hydrlase_16"/>
</dbReference>